<keyword evidence="8" id="KW-0967">Endosome</keyword>
<evidence type="ECO:0000256" key="19">
    <source>
        <dbReference type="ARBA" id="ARBA00076257"/>
    </source>
</evidence>
<feature type="disulfide bond" evidence="20">
    <location>
        <begin position="223"/>
        <end position="260"/>
    </location>
</feature>
<keyword evidence="14" id="KW-0968">Cytoplasmic vesicle</keyword>
<evidence type="ECO:0000256" key="3">
    <source>
        <dbReference type="ARBA" id="ARBA00004172"/>
    </source>
</evidence>
<dbReference type="InterPro" id="IPR002000">
    <property type="entry name" value="Lysosome-assoc_membr_glycop"/>
</dbReference>
<dbReference type="Pfam" id="PF21222">
    <property type="entry name" value="Lamp2_2nd"/>
    <property type="match status" value="1"/>
</dbReference>
<feature type="chain" id="PRO_5043740843" description="Lysosome-associated membrane glycoprotein 5" evidence="23">
    <location>
        <begin position="20"/>
        <end position="304"/>
    </location>
</feature>
<feature type="domain" description="Lysosome-associated membrane glycoprotein 2-like transmembrane" evidence="25">
    <location>
        <begin position="270"/>
        <end position="302"/>
    </location>
</feature>
<keyword evidence="27" id="KW-1185">Reference proteome</keyword>
<comment type="similarity">
    <text evidence="5 20">Belongs to the LAMP family.</text>
</comment>
<comment type="function">
    <text evidence="16">Plays a role in short-term synaptic plasticity in a subset of GABAergic neurons in the brain.</text>
</comment>
<keyword evidence="20" id="KW-1015">Disulfide bond</keyword>
<evidence type="ECO:0000256" key="7">
    <source>
        <dbReference type="ARBA" id="ARBA00022729"/>
    </source>
</evidence>
<gene>
    <name evidence="26" type="ORF">LARSCL_LOCUS924</name>
</gene>
<reference evidence="26 27" key="1">
    <citation type="submission" date="2024-04" db="EMBL/GenBank/DDBJ databases">
        <authorList>
            <person name="Rising A."/>
            <person name="Reimegard J."/>
            <person name="Sonavane S."/>
            <person name="Akerstrom W."/>
            <person name="Nylinder S."/>
            <person name="Hedman E."/>
            <person name="Kallberg Y."/>
        </authorList>
    </citation>
    <scope>NUCLEOTIDE SEQUENCE [LARGE SCALE GENOMIC DNA]</scope>
</reference>
<proteinExistence type="inferred from homology"/>
<evidence type="ECO:0000313" key="27">
    <source>
        <dbReference type="Proteomes" id="UP001497382"/>
    </source>
</evidence>
<dbReference type="PANTHER" id="PTHR11506:SF35">
    <property type="entry name" value="LYSOSOME-ASSOCIATED MEMBRANE GLYCOPROTEIN 5"/>
    <property type="match status" value="1"/>
</dbReference>
<evidence type="ECO:0000256" key="21">
    <source>
        <dbReference type="SAM" id="MobiDB-lite"/>
    </source>
</evidence>
<evidence type="ECO:0000256" key="1">
    <source>
        <dbReference type="ARBA" id="ARBA00004151"/>
    </source>
</evidence>
<feature type="signal peptide" evidence="23">
    <location>
        <begin position="1"/>
        <end position="19"/>
    </location>
</feature>
<dbReference type="InterPro" id="IPR048524">
    <property type="entry name" value="Lamp2-like_TM"/>
</dbReference>
<dbReference type="PRINTS" id="PR00336">
    <property type="entry name" value="LYSASSOCTDMP"/>
</dbReference>
<evidence type="ECO:0000256" key="5">
    <source>
        <dbReference type="ARBA" id="ARBA00009644"/>
    </source>
</evidence>
<dbReference type="PANTHER" id="PTHR11506">
    <property type="entry name" value="LYSOSOME-ASSOCIATED MEMBRANE GLYCOPROTEIN"/>
    <property type="match status" value="1"/>
</dbReference>
<name>A0AAV1YTU5_9ARAC</name>
<feature type="region of interest" description="Disordered" evidence="21">
    <location>
        <begin position="45"/>
        <end position="117"/>
    </location>
</feature>
<evidence type="ECO:0000259" key="24">
    <source>
        <dbReference type="Pfam" id="PF01299"/>
    </source>
</evidence>
<sequence length="304" mass="33233">MKSFSSLIFLIVLIASGFCDDTTTTVKPTETTTTSVQTTTVTDTTTLSTTSQQPDTTTTVTTTTNPTTTSSTEPPTTTTVKPTTTTLPDTTTSPRPTTVPPVTTTKSPEPPVPVEGSWNVTEGNLTCIRADLKVRFRISVKDHVEYIVLSPNATSNGNCKLSDTLQELQLEESDYKLSMIFEKDSNNVYLKNVTFSYTLPDNEGTVNNDTKLFTVKIGNSYMCDSTNDVNFKNVTMEVFRIHIQAFGNVGNKDFGTAEECEADNKVNDMVPIAVGIALLVLVVVVLVAYFVGRRRSRQKGYQSV</sequence>
<evidence type="ECO:0000256" key="14">
    <source>
        <dbReference type="ARBA" id="ARBA00023329"/>
    </source>
</evidence>
<evidence type="ECO:0000256" key="12">
    <source>
        <dbReference type="ARBA" id="ARBA00023180"/>
    </source>
</evidence>
<evidence type="ECO:0000256" key="16">
    <source>
        <dbReference type="ARBA" id="ARBA00053950"/>
    </source>
</evidence>
<dbReference type="Pfam" id="PF01299">
    <property type="entry name" value="Lamp2-like_luminal"/>
    <property type="match status" value="1"/>
</dbReference>
<evidence type="ECO:0000256" key="18">
    <source>
        <dbReference type="ARBA" id="ARBA00074379"/>
    </source>
</evidence>
<feature type="transmembrane region" description="Helical" evidence="22">
    <location>
        <begin position="269"/>
        <end position="291"/>
    </location>
</feature>
<evidence type="ECO:0000256" key="10">
    <source>
        <dbReference type="ARBA" id="ARBA00023018"/>
    </source>
</evidence>
<dbReference type="GO" id="GO:0031902">
    <property type="term" value="C:late endosome membrane"/>
    <property type="evidence" value="ECO:0007669"/>
    <property type="project" value="TreeGrafter"/>
</dbReference>
<feature type="region of interest" description="Disordered" evidence="21">
    <location>
        <begin position="21"/>
        <end position="40"/>
    </location>
</feature>
<keyword evidence="11 20" id="KW-0472">Membrane</keyword>
<keyword evidence="13" id="KW-0966">Cell projection</keyword>
<feature type="compositionally biased region" description="Low complexity" evidence="21">
    <location>
        <begin position="22"/>
        <end position="40"/>
    </location>
</feature>
<keyword evidence="7 23" id="KW-0732">Signal</keyword>
<dbReference type="AlphaFoldDB" id="A0AAV1YTU5"/>
<comment type="caution">
    <text evidence="20">Lacks conserved residue(s) required for the propagation of feature annotation.</text>
</comment>
<evidence type="ECO:0000256" key="20">
    <source>
        <dbReference type="PROSITE-ProRule" id="PRU00740"/>
    </source>
</evidence>
<comment type="subcellular location">
    <subcellularLocation>
        <location evidence="4">Cell projection</location>
        <location evidence="4">Dendrite</location>
    </subcellularLocation>
    <subcellularLocation>
        <location evidence="17">Cell projection</location>
        <location evidence="17">Growth cone membrane</location>
        <topology evidence="17">Single-pass type I membrane protein</topology>
    </subcellularLocation>
    <subcellularLocation>
        <location evidence="15">Cytoplasmic vesicle</location>
        <location evidence="15">Secretory vesicle</location>
        <location evidence="15">Synaptic vesicle membrane</location>
        <topology evidence="15">Single-pass type I membrane protein</topology>
    </subcellularLocation>
    <subcellularLocation>
        <location evidence="2">Early endosome membrane</location>
        <topology evidence="2">Single-pass type I membrane protein</topology>
    </subcellularLocation>
    <subcellularLocation>
        <location evidence="1">Endoplasmic reticulum-Golgi intermediate compartment membrane</location>
        <topology evidence="1">Single-pass type I membrane protein</topology>
    </subcellularLocation>
    <subcellularLocation>
        <location evidence="20">Membrane</location>
        <topology evidence="20">Single-pass type I membrane protein</topology>
    </subcellularLocation>
    <subcellularLocation>
        <location evidence="3">Recycling endosome</location>
    </subcellularLocation>
</comment>
<dbReference type="GO" id="GO:0072594">
    <property type="term" value="P:establishment of protein localization to organelle"/>
    <property type="evidence" value="ECO:0007669"/>
    <property type="project" value="TreeGrafter"/>
</dbReference>
<dbReference type="GO" id="GO:0005765">
    <property type="term" value="C:lysosomal membrane"/>
    <property type="evidence" value="ECO:0007669"/>
    <property type="project" value="TreeGrafter"/>
</dbReference>
<dbReference type="GO" id="GO:0005886">
    <property type="term" value="C:plasma membrane"/>
    <property type="evidence" value="ECO:0007669"/>
    <property type="project" value="UniProtKB-SubCell"/>
</dbReference>
<evidence type="ECO:0000256" key="6">
    <source>
        <dbReference type="ARBA" id="ARBA00022692"/>
    </source>
</evidence>
<evidence type="ECO:0000256" key="9">
    <source>
        <dbReference type="ARBA" id="ARBA00022989"/>
    </source>
</evidence>
<evidence type="ECO:0000256" key="2">
    <source>
        <dbReference type="ARBA" id="ARBA00004158"/>
    </source>
</evidence>
<keyword evidence="10" id="KW-0770">Synapse</keyword>
<keyword evidence="12" id="KW-0325">Glycoprotein</keyword>
<dbReference type="EMBL" id="CAXIEN010000005">
    <property type="protein sequence ID" value="CAL1262304.1"/>
    <property type="molecule type" value="Genomic_DNA"/>
</dbReference>
<keyword evidence="9 22" id="KW-1133">Transmembrane helix</keyword>
<organism evidence="26 27">
    <name type="scientific">Larinioides sclopetarius</name>
    <dbReference type="NCBI Taxonomy" id="280406"/>
    <lineage>
        <taxon>Eukaryota</taxon>
        <taxon>Metazoa</taxon>
        <taxon>Ecdysozoa</taxon>
        <taxon>Arthropoda</taxon>
        <taxon>Chelicerata</taxon>
        <taxon>Arachnida</taxon>
        <taxon>Araneae</taxon>
        <taxon>Araneomorphae</taxon>
        <taxon>Entelegynae</taxon>
        <taxon>Araneoidea</taxon>
        <taxon>Araneidae</taxon>
        <taxon>Larinioides</taxon>
    </lineage>
</organism>
<evidence type="ECO:0000259" key="25">
    <source>
        <dbReference type="Pfam" id="PF21222"/>
    </source>
</evidence>
<dbReference type="Proteomes" id="UP001497382">
    <property type="component" value="Unassembled WGS sequence"/>
</dbReference>
<accession>A0AAV1YTU5</accession>
<dbReference type="PROSITE" id="PS51407">
    <property type="entry name" value="LAMP_3"/>
    <property type="match status" value="1"/>
</dbReference>
<evidence type="ECO:0000256" key="8">
    <source>
        <dbReference type="ARBA" id="ARBA00022753"/>
    </source>
</evidence>
<evidence type="ECO:0000256" key="22">
    <source>
        <dbReference type="SAM" id="Phobius"/>
    </source>
</evidence>
<evidence type="ECO:0000256" key="13">
    <source>
        <dbReference type="ARBA" id="ARBA00023273"/>
    </source>
</evidence>
<dbReference type="InterPro" id="IPR048528">
    <property type="entry name" value="Lamp2-like_luminal"/>
</dbReference>
<evidence type="ECO:0000256" key="17">
    <source>
        <dbReference type="ARBA" id="ARBA00060492"/>
    </source>
</evidence>
<evidence type="ECO:0000256" key="23">
    <source>
        <dbReference type="SAM" id="SignalP"/>
    </source>
</evidence>
<keyword evidence="6 20" id="KW-0812">Transmembrane</keyword>
<dbReference type="Gene3D" id="2.40.160.110">
    <property type="match status" value="1"/>
</dbReference>
<feature type="compositionally biased region" description="Low complexity" evidence="21">
    <location>
        <begin position="45"/>
        <end position="107"/>
    </location>
</feature>
<feature type="domain" description="Lysosome-associated membrane glycoprotein 2-like luminal" evidence="24">
    <location>
        <begin position="115"/>
        <end position="247"/>
    </location>
</feature>
<comment type="caution">
    <text evidence="26">The sequence shown here is derived from an EMBL/GenBank/DDBJ whole genome shotgun (WGS) entry which is preliminary data.</text>
</comment>
<evidence type="ECO:0000313" key="26">
    <source>
        <dbReference type="EMBL" id="CAL1262304.1"/>
    </source>
</evidence>
<evidence type="ECO:0000256" key="11">
    <source>
        <dbReference type="ARBA" id="ARBA00023136"/>
    </source>
</evidence>
<protein>
    <recommendedName>
        <fullName evidence="18">Lysosome-associated membrane glycoprotein 5</fullName>
    </recommendedName>
    <alternativeName>
        <fullName evidence="19">Lysosome-associated membrane protein 5</fullName>
    </alternativeName>
</protein>
<evidence type="ECO:0000256" key="15">
    <source>
        <dbReference type="ARBA" id="ARBA00029428"/>
    </source>
</evidence>
<evidence type="ECO:0000256" key="4">
    <source>
        <dbReference type="ARBA" id="ARBA00004279"/>
    </source>
</evidence>